<keyword evidence="2" id="KW-1185">Reference proteome</keyword>
<evidence type="ECO:0000313" key="1">
    <source>
        <dbReference type="EMBL" id="KIK20606.1"/>
    </source>
</evidence>
<gene>
    <name evidence="1" type="ORF">PISMIDRAFT_578553</name>
</gene>
<protein>
    <submittedName>
        <fullName evidence="1">Uncharacterized protein</fullName>
    </submittedName>
</protein>
<dbReference type="EMBL" id="KN833762">
    <property type="protein sequence ID" value="KIK20606.1"/>
    <property type="molecule type" value="Genomic_DNA"/>
</dbReference>
<reference evidence="1 2" key="1">
    <citation type="submission" date="2014-04" db="EMBL/GenBank/DDBJ databases">
        <authorList>
            <consortium name="DOE Joint Genome Institute"/>
            <person name="Kuo A."/>
            <person name="Kohler A."/>
            <person name="Costa M.D."/>
            <person name="Nagy L.G."/>
            <person name="Floudas D."/>
            <person name="Copeland A."/>
            <person name="Barry K.W."/>
            <person name="Cichocki N."/>
            <person name="Veneault-Fourrey C."/>
            <person name="LaButti K."/>
            <person name="Lindquist E.A."/>
            <person name="Lipzen A."/>
            <person name="Lundell T."/>
            <person name="Morin E."/>
            <person name="Murat C."/>
            <person name="Sun H."/>
            <person name="Tunlid A."/>
            <person name="Henrissat B."/>
            <person name="Grigoriev I.V."/>
            <person name="Hibbett D.S."/>
            <person name="Martin F."/>
            <person name="Nordberg H.P."/>
            <person name="Cantor M.N."/>
            <person name="Hua S.X."/>
        </authorList>
    </citation>
    <scope>NUCLEOTIDE SEQUENCE [LARGE SCALE GENOMIC DNA]</scope>
    <source>
        <strain evidence="1 2">441</strain>
    </source>
</reference>
<organism evidence="1 2">
    <name type="scientific">Pisolithus microcarpus 441</name>
    <dbReference type="NCBI Taxonomy" id="765257"/>
    <lineage>
        <taxon>Eukaryota</taxon>
        <taxon>Fungi</taxon>
        <taxon>Dikarya</taxon>
        <taxon>Basidiomycota</taxon>
        <taxon>Agaricomycotina</taxon>
        <taxon>Agaricomycetes</taxon>
        <taxon>Agaricomycetidae</taxon>
        <taxon>Boletales</taxon>
        <taxon>Sclerodermatineae</taxon>
        <taxon>Pisolithaceae</taxon>
        <taxon>Pisolithus</taxon>
    </lineage>
</organism>
<dbReference type="HOGENOM" id="CLU_2498724_0_0_1"/>
<proteinExistence type="predicted"/>
<dbReference type="AlphaFoldDB" id="A0A0C9YV28"/>
<accession>A0A0C9YV28</accession>
<dbReference type="Proteomes" id="UP000054018">
    <property type="component" value="Unassembled WGS sequence"/>
</dbReference>
<sequence length="86" mass="9770">MHTLLNWEQLYTVLSKVLGLPSFSIVKDLSPLSFVHTHTYTYITVTDLSRICSPSTNFQLSSLSHRQHPLMSHLSLSRIAWSATAR</sequence>
<evidence type="ECO:0000313" key="2">
    <source>
        <dbReference type="Proteomes" id="UP000054018"/>
    </source>
</evidence>
<name>A0A0C9YV28_9AGAM</name>
<reference evidence="2" key="2">
    <citation type="submission" date="2015-01" db="EMBL/GenBank/DDBJ databases">
        <title>Evolutionary Origins and Diversification of the Mycorrhizal Mutualists.</title>
        <authorList>
            <consortium name="DOE Joint Genome Institute"/>
            <consortium name="Mycorrhizal Genomics Consortium"/>
            <person name="Kohler A."/>
            <person name="Kuo A."/>
            <person name="Nagy L.G."/>
            <person name="Floudas D."/>
            <person name="Copeland A."/>
            <person name="Barry K.W."/>
            <person name="Cichocki N."/>
            <person name="Veneault-Fourrey C."/>
            <person name="LaButti K."/>
            <person name="Lindquist E.A."/>
            <person name="Lipzen A."/>
            <person name="Lundell T."/>
            <person name="Morin E."/>
            <person name="Murat C."/>
            <person name="Riley R."/>
            <person name="Ohm R."/>
            <person name="Sun H."/>
            <person name="Tunlid A."/>
            <person name="Henrissat B."/>
            <person name="Grigoriev I.V."/>
            <person name="Hibbett D.S."/>
            <person name="Martin F."/>
        </authorList>
    </citation>
    <scope>NUCLEOTIDE SEQUENCE [LARGE SCALE GENOMIC DNA]</scope>
    <source>
        <strain evidence="2">441</strain>
    </source>
</reference>